<evidence type="ECO:0000259" key="9">
    <source>
        <dbReference type="Pfam" id="PF25198"/>
    </source>
</evidence>
<dbReference type="Gene3D" id="3.30.300.210">
    <property type="entry name" value="Nutrient germinant receptor protein C, domain 3"/>
    <property type="match status" value="1"/>
</dbReference>
<keyword evidence="4" id="KW-0732">Signal</keyword>
<dbReference type="Proteomes" id="UP000558113">
    <property type="component" value="Unassembled WGS sequence"/>
</dbReference>
<evidence type="ECO:0000256" key="7">
    <source>
        <dbReference type="ARBA" id="ARBA00023288"/>
    </source>
</evidence>
<keyword evidence="3" id="KW-0309">Germination</keyword>
<evidence type="ECO:0000313" key="10">
    <source>
        <dbReference type="EMBL" id="NBC69434.1"/>
    </source>
</evidence>
<dbReference type="RefSeq" id="WP_161697229.1">
    <property type="nucleotide sequence ID" value="NZ_JAAAMU010000004.1"/>
</dbReference>
<evidence type="ECO:0000256" key="5">
    <source>
        <dbReference type="ARBA" id="ARBA00023136"/>
    </source>
</evidence>
<keyword evidence="6" id="KW-0564">Palmitate</keyword>
<dbReference type="InterPro" id="IPR008844">
    <property type="entry name" value="Spore_GerAC-like"/>
</dbReference>
<evidence type="ECO:0000256" key="6">
    <source>
        <dbReference type="ARBA" id="ARBA00023139"/>
    </source>
</evidence>
<evidence type="ECO:0000256" key="4">
    <source>
        <dbReference type="ARBA" id="ARBA00022729"/>
    </source>
</evidence>
<dbReference type="InterPro" id="IPR057336">
    <property type="entry name" value="GerAC_N"/>
</dbReference>
<keyword evidence="11" id="KW-1185">Reference proteome</keyword>
<dbReference type="EMBL" id="JAAAMU010000004">
    <property type="protein sequence ID" value="NBC69434.1"/>
    <property type="molecule type" value="Genomic_DNA"/>
</dbReference>
<dbReference type="InterPro" id="IPR046953">
    <property type="entry name" value="Spore_GerAC-like_C"/>
</dbReference>
<reference evidence="10 11" key="1">
    <citation type="submission" date="2020-01" db="EMBL/GenBank/DDBJ databases">
        <title>Paenibacillus soybeanensis sp. nov. isolated from the nodules of soybean (Glycine max(L.) Merr).</title>
        <authorList>
            <person name="Wang H."/>
        </authorList>
    </citation>
    <scope>NUCLEOTIDE SEQUENCE [LARGE SCALE GENOMIC DNA]</scope>
    <source>
        <strain evidence="10 11">DSM 23054</strain>
    </source>
</reference>
<comment type="caution">
    <text evidence="10">The sequence shown here is derived from an EMBL/GenBank/DDBJ whole genome shotgun (WGS) entry which is preliminary data.</text>
</comment>
<dbReference type="InterPro" id="IPR038501">
    <property type="entry name" value="Spore_GerAC_C_sf"/>
</dbReference>
<comment type="similarity">
    <text evidence="2">Belongs to the GerABKC lipoprotein family.</text>
</comment>
<evidence type="ECO:0000256" key="3">
    <source>
        <dbReference type="ARBA" id="ARBA00022544"/>
    </source>
</evidence>
<dbReference type="Pfam" id="PF05504">
    <property type="entry name" value="Spore_GerAC"/>
    <property type="match status" value="1"/>
</dbReference>
<feature type="domain" description="Spore germination GerAC-like C-terminal" evidence="8">
    <location>
        <begin position="222"/>
        <end position="387"/>
    </location>
</feature>
<keyword evidence="7" id="KW-0449">Lipoprotein</keyword>
<dbReference type="OrthoDB" id="9816067at2"/>
<evidence type="ECO:0000256" key="1">
    <source>
        <dbReference type="ARBA" id="ARBA00004635"/>
    </source>
</evidence>
<dbReference type="Pfam" id="PF25198">
    <property type="entry name" value="Spore_GerAC_N"/>
    <property type="match status" value="1"/>
</dbReference>
<protein>
    <submittedName>
        <fullName evidence="10">Ger(X)C family spore germination protein</fullName>
    </submittedName>
</protein>
<accession>A0A7X4YPY7</accession>
<dbReference type="PANTHER" id="PTHR35789">
    <property type="entry name" value="SPORE GERMINATION PROTEIN B3"/>
    <property type="match status" value="1"/>
</dbReference>
<evidence type="ECO:0000313" key="11">
    <source>
        <dbReference type="Proteomes" id="UP000558113"/>
    </source>
</evidence>
<evidence type="ECO:0000256" key="2">
    <source>
        <dbReference type="ARBA" id="ARBA00007886"/>
    </source>
</evidence>
<dbReference type="AlphaFoldDB" id="A0A7X4YPY7"/>
<dbReference type="PROSITE" id="PS51257">
    <property type="entry name" value="PROKAR_LIPOPROTEIN"/>
    <property type="match status" value="1"/>
</dbReference>
<dbReference type="GO" id="GO:0016020">
    <property type="term" value="C:membrane"/>
    <property type="evidence" value="ECO:0007669"/>
    <property type="project" value="UniProtKB-SubCell"/>
</dbReference>
<keyword evidence="5" id="KW-0472">Membrane</keyword>
<dbReference type="GO" id="GO:0009847">
    <property type="term" value="P:spore germination"/>
    <property type="evidence" value="ECO:0007669"/>
    <property type="project" value="InterPro"/>
</dbReference>
<comment type="subcellular location">
    <subcellularLocation>
        <location evidence="1">Membrane</location>
        <topology evidence="1">Lipid-anchor</topology>
    </subcellularLocation>
</comment>
<evidence type="ECO:0000259" key="8">
    <source>
        <dbReference type="Pfam" id="PF05504"/>
    </source>
</evidence>
<name>A0A7X4YPY7_9BACL</name>
<dbReference type="NCBIfam" id="TIGR02887">
    <property type="entry name" value="spore_ger_x_C"/>
    <property type="match status" value="1"/>
</dbReference>
<sequence>MMRASVNRAGWRSGAYRSFLAALPLVLLLTGCWDRREVNDLAVVSAIGLDTDPNSRGIVISAQIFVPTPPSSTIGGAQGGGQMNSNVVVAAPGMDIADASQKLQEKLSRQLFWGHTKIIVFGEKLARRGINDMIDYLGRHPGPRERALVFVSEGKAAEKLGLGPLIESSSSENLREMAILRTGLHVTLLKLERESSRKEAIALPLVKSFETIGKVQTSVFPQGSAILKKGKMVGRIDDSETRGLMWATNAIRNGTLTIHLDKPGEMVSVSLYQCKSELIPSIRGDEWGIRIRASAEGNVVENISSLDMMDEKTILMLEKKFEAAIRKRIQSVLNPLQKQWKADAAGFGQAFHRKYPKPYEQAAADWDERYAQVRVSYDVHLLISRSGFTDKSLSR</sequence>
<organism evidence="10 11">
    <name type="scientific">Paenibacillus sacheonensis</name>
    <dbReference type="NCBI Taxonomy" id="742054"/>
    <lineage>
        <taxon>Bacteria</taxon>
        <taxon>Bacillati</taxon>
        <taxon>Bacillota</taxon>
        <taxon>Bacilli</taxon>
        <taxon>Bacillales</taxon>
        <taxon>Paenibacillaceae</taxon>
        <taxon>Paenibacillus</taxon>
    </lineage>
</organism>
<gene>
    <name evidence="10" type="ORF">GT003_10565</name>
</gene>
<proteinExistence type="inferred from homology"/>
<feature type="domain" description="Spore germination protein N-terminal" evidence="9">
    <location>
        <begin position="34"/>
        <end position="207"/>
    </location>
</feature>
<dbReference type="PANTHER" id="PTHR35789:SF1">
    <property type="entry name" value="SPORE GERMINATION PROTEIN B3"/>
    <property type="match status" value="1"/>
</dbReference>